<protein>
    <submittedName>
        <fullName evidence="1">Unannotated protein</fullName>
    </submittedName>
</protein>
<name>A0A6J6RT54_9ZZZZ</name>
<dbReference type="PROSITE" id="PS51128">
    <property type="entry name" value="ZF_DKSA_2"/>
    <property type="match status" value="1"/>
</dbReference>
<evidence type="ECO:0000313" key="1">
    <source>
        <dbReference type="EMBL" id="CAB4725587.1"/>
    </source>
</evidence>
<dbReference type="EMBL" id="CAEZYH010000068">
    <property type="protein sequence ID" value="CAB4725587.1"/>
    <property type="molecule type" value="Genomic_DNA"/>
</dbReference>
<gene>
    <name evidence="1" type="ORF">UFOPK2658_01374</name>
    <name evidence="2" type="ORF">UFOPK2880_00377</name>
    <name evidence="3" type="ORF">UFOPK3004_01129</name>
    <name evidence="4" type="ORF">UFOPK3304_00738</name>
    <name evidence="5" type="ORF">UFOPK4134_00332</name>
</gene>
<dbReference type="AlphaFoldDB" id="A0A6J6RT54"/>
<dbReference type="Gene3D" id="1.20.120.910">
    <property type="entry name" value="DksA, coiled-coil domain"/>
    <property type="match status" value="1"/>
</dbReference>
<proteinExistence type="predicted"/>
<dbReference type="EMBL" id="CAFBLJ010000029">
    <property type="protein sequence ID" value="CAB4866081.1"/>
    <property type="molecule type" value="Genomic_DNA"/>
</dbReference>
<evidence type="ECO:0000313" key="4">
    <source>
        <dbReference type="EMBL" id="CAB4866081.1"/>
    </source>
</evidence>
<dbReference type="EMBL" id="CAEZZP010000013">
    <property type="protein sequence ID" value="CAB4764756.1"/>
    <property type="molecule type" value="Genomic_DNA"/>
</dbReference>
<dbReference type="EMBL" id="CAFBPS010000012">
    <property type="protein sequence ID" value="CAB5021935.1"/>
    <property type="molecule type" value="Genomic_DNA"/>
</dbReference>
<sequence length="64" mass="6971">MSSTEPTHEESATINLDAIERDLADVEMALNRLDAGTYWVDEITGQPLPDAVLAANPLARRHPA</sequence>
<evidence type="ECO:0000313" key="5">
    <source>
        <dbReference type="EMBL" id="CAB5021935.1"/>
    </source>
</evidence>
<reference evidence="1" key="1">
    <citation type="submission" date="2020-05" db="EMBL/GenBank/DDBJ databases">
        <authorList>
            <person name="Chiriac C."/>
            <person name="Salcher M."/>
            <person name="Ghai R."/>
            <person name="Kavagutti S V."/>
        </authorList>
    </citation>
    <scope>NUCLEOTIDE SEQUENCE</scope>
</reference>
<accession>A0A6J6RT54</accession>
<organism evidence="1">
    <name type="scientific">freshwater metagenome</name>
    <dbReference type="NCBI Taxonomy" id="449393"/>
    <lineage>
        <taxon>unclassified sequences</taxon>
        <taxon>metagenomes</taxon>
        <taxon>ecological metagenomes</taxon>
    </lineage>
</organism>
<dbReference type="EMBL" id="CAFAAL010000102">
    <property type="protein sequence ID" value="CAB4809397.1"/>
    <property type="molecule type" value="Genomic_DNA"/>
</dbReference>
<evidence type="ECO:0000313" key="2">
    <source>
        <dbReference type="EMBL" id="CAB4764756.1"/>
    </source>
</evidence>
<evidence type="ECO:0000313" key="3">
    <source>
        <dbReference type="EMBL" id="CAB4809397.1"/>
    </source>
</evidence>